<keyword evidence="2 3" id="KW-0413">Isomerase</keyword>
<dbReference type="GO" id="GO:0016853">
    <property type="term" value="F:isomerase activity"/>
    <property type="evidence" value="ECO:0007669"/>
    <property type="project" value="UniProtKB-KW"/>
</dbReference>
<dbReference type="InterPro" id="IPR003719">
    <property type="entry name" value="Phenazine_PhzF-like"/>
</dbReference>
<dbReference type="Pfam" id="PF02567">
    <property type="entry name" value="PhzC-PhzF"/>
    <property type="match status" value="1"/>
</dbReference>
<dbReference type="PANTHER" id="PTHR13774:SF17">
    <property type="entry name" value="PHENAZINE BIOSYNTHESIS-LIKE DOMAIN-CONTAINING PROTEIN"/>
    <property type="match status" value="1"/>
</dbReference>
<organism evidence="3 4">
    <name type="scientific">Vibrio hippocampi</name>
    <dbReference type="NCBI Taxonomy" id="654686"/>
    <lineage>
        <taxon>Bacteria</taxon>
        <taxon>Pseudomonadati</taxon>
        <taxon>Pseudomonadota</taxon>
        <taxon>Gammaproteobacteria</taxon>
        <taxon>Vibrionales</taxon>
        <taxon>Vibrionaceae</taxon>
        <taxon>Vibrio</taxon>
    </lineage>
</organism>
<dbReference type="EMBL" id="CAKLCM010000003">
    <property type="protein sequence ID" value="CAH0528741.1"/>
    <property type="molecule type" value="Genomic_DNA"/>
</dbReference>
<evidence type="ECO:0000256" key="1">
    <source>
        <dbReference type="ARBA" id="ARBA00008270"/>
    </source>
</evidence>
<sequence length="266" mass="29264">MQLDVFQVNAFTNEPFRGNPAGVVITEDPLATSLMLSIAKEMALSETAFLTLNDQRLRWFTPKSEVALCGHGTLAMVQVMSEMGLLDATGQYQFQTLSGTLPVIKQGARISMTFPRYDVIPSTQDSSVKLQALGLRQDDLICHKEIEGGKDLFVLKSEEQLHHLKPNFHQLMQTDGRAIIVTAKSSRGDVDFTARYFAPWVGVDEDPVTGSAFCALAPFWSGRLDKHHLVGYQDSERGGYVAALVKQDSVEISGQAVTLIKGTLML</sequence>
<comment type="similarity">
    <text evidence="1">Belongs to the PhzF family.</text>
</comment>
<dbReference type="NCBIfam" id="TIGR00654">
    <property type="entry name" value="PhzF_family"/>
    <property type="match status" value="1"/>
</dbReference>
<dbReference type="RefSeq" id="WP_237485649.1">
    <property type="nucleotide sequence ID" value="NZ_CAKLCM010000003.1"/>
</dbReference>
<evidence type="ECO:0000313" key="3">
    <source>
        <dbReference type="EMBL" id="CAH0528741.1"/>
    </source>
</evidence>
<comment type="caution">
    <text evidence="3">The sequence shown here is derived from an EMBL/GenBank/DDBJ whole genome shotgun (WGS) entry which is preliminary data.</text>
</comment>
<keyword evidence="4" id="KW-1185">Reference proteome</keyword>
<accession>A0ABM8ZLG2</accession>
<dbReference type="Gene3D" id="3.10.310.10">
    <property type="entry name" value="Diaminopimelate Epimerase, Chain A, domain 1"/>
    <property type="match status" value="2"/>
</dbReference>
<dbReference type="EC" id="5.1.-.-" evidence="3"/>
<dbReference type="Proteomes" id="UP000838160">
    <property type="component" value="Unassembled WGS sequence"/>
</dbReference>
<proteinExistence type="inferred from homology"/>
<dbReference type="PANTHER" id="PTHR13774">
    <property type="entry name" value="PHENAZINE BIOSYNTHESIS PROTEIN"/>
    <property type="match status" value="1"/>
</dbReference>
<name>A0ABM8ZLG2_9VIBR</name>
<protein>
    <submittedName>
        <fullName evidence="3">Isomerase YddE</fullName>
        <ecNumber evidence="3">5.1.-.-</ecNumber>
    </submittedName>
</protein>
<gene>
    <name evidence="3" type="primary">yddE</name>
    <name evidence="3" type="ORF">VHP8226_02768</name>
</gene>
<evidence type="ECO:0000256" key="2">
    <source>
        <dbReference type="ARBA" id="ARBA00023235"/>
    </source>
</evidence>
<dbReference type="SUPFAM" id="SSF54506">
    <property type="entry name" value="Diaminopimelate epimerase-like"/>
    <property type="match status" value="1"/>
</dbReference>
<dbReference type="PIRSF" id="PIRSF016184">
    <property type="entry name" value="PhzC_PhzF"/>
    <property type="match status" value="1"/>
</dbReference>
<evidence type="ECO:0000313" key="4">
    <source>
        <dbReference type="Proteomes" id="UP000838160"/>
    </source>
</evidence>
<reference evidence="3" key="1">
    <citation type="submission" date="2021-12" db="EMBL/GenBank/DDBJ databases">
        <authorList>
            <person name="Rodrigo-Torres L."/>
            <person name="Arahal R. D."/>
            <person name="Lucena T."/>
        </authorList>
    </citation>
    <scope>NUCLEOTIDE SEQUENCE</scope>
    <source>
        <strain evidence="3">CECT 8226</strain>
    </source>
</reference>